<dbReference type="SUPFAM" id="SSF52283">
    <property type="entry name" value="Formate/glycerate dehydrogenase catalytic domain-like"/>
    <property type="match status" value="1"/>
</dbReference>
<evidence type="ECO:0000259" key="6">
    <source>
        <dbReference type="Pfam" id="PF02826"/>
    </source>
</evidence>
<dbReference type="EMBL" id="NIOJ01000044">
    <property type="protein sequence ID" value="PNT96801.1"/>
    <property type="molecule type" value="Genomic_DNA"/>
</dbReference>
<reference evidence="7 8" key="1">
    <citation type="submission" date="2017-06" db="EMBL/GenBank/DDBJ databases">
        <title>Investigating the central metabolism of Clostridium thermosuccinogenes.</title>
        <authorList>
            <person name="Koendjbiharie J.G."/>
            <person name="van Kranenburg R."/>
        </authorList>
    </citation>
    <scope>NUCLEOTIDE SEQUENCE [LARGE SCALE GENOMIC DNA]</scope>
    <source>
        <strain evidence="7 8">DSM 5806</strain>
    </source>
</reference>
<dbReference type="InterPro" id="IPR006139">
    <property type="entry name" value="D-isomer_2_OHA_DH_cat_dom"/>
</dbReference>
<name>A0A2K2FDD9_9CLOT</name>
<evidence type="ECO:0000256" key="2">
    <source>
        <dbReference type="ARBA" id="ARBA00023002"/>
    </source>
</evidence>
<dbReference type="FunFam" id="3.40.50.720:FF:000041">
    <property type="entry name" value="D-3-phosphoglycerate dehydrogenase"/>
    <property type="match status" value="1"/>
</dbReference>
<dbReference type="Gene3D" id="3.40.50.720">
    <property type="entry name" value="NAD(P)-binding Rossmann-like Domain"/>
    <property type="match status" value="2"/>
</dbReference>
<keyword evidence="8" id="KW-1185">Reference proteome</keyword>
<organism evidence="7 8">
    <name type="scientific">Clostridium thermosuccinogenes</name>
    <dbReference type="NCBI Taxonomy" id="84032"/>
    <lineage>
        <taxon>Bacteria</taxon>
        <taxon>Bacillati</taxon>
        <taxon>Bacillota</taxon>
        <taxon>Clostridia</taxon>
        <taxon>Eubacteriales</taxon>
        <taxon>Clostridiaceae</taxon>
        <taxon>Clostridium</taxon>
    </lineage>
</organism>
<dbReference type="PROSITE" id="PS00671">
    <property type="entry name" value="D_2_HYDROXYACID_DH_3"/>
    <property type="match status" value="1"/>
</dbReference>
<dbReference type="KEGG" id="cthd:CDO33_08270"/>
<dbReference type="SUPFAM" id="SSF51735">
    <property type="entry name" value="NAD(P)-binding Rossmann-fold domains"/>
    <property type="match status" value="1"/>
</dbReference>
<dbReference type="GO" id="GO:0047545">
    <property type="term" value="F:(S)-2-hydroxyglutarate dehydrogenase activity"/>
    <property type="evidence" value="ECO:0007669"/>
    <property type="project" value="UniProtKB-ARBA"/>
</dbReference>
<dbReference type="InterPro" id="IPR050857">
    <property type="entry name" value="D-2-hydroxyacid_DH"/>
</dbReference>
<evidence type="ECO:0000313" key="8">
    <source>
        <dbReference type="Proteomes" id="UP000236151"/>
    </source>
</evidence>
<dbReference type="Proteomes" id="UP000236151">
    <property type="component" value="Unassembled WGS sequence"/>
</dbReference>
<dbReference type="PANTHER" id="PTHR42789">
    <property type="entry name" value="D-ISOMER SPECIFIC 2-HYDROXYACID DEHYDROGENASE FAMILY PROTEIN (AFU_ORTHOLOGUE AFUA_6G10090)"/>
    <property type="match status" value="1"/>
</dbReference>
<evidence type="ECO:0000256" key="1">
    <source>
        <dbReference type="ARBA" id="ARBA00005854"/>
    </source>
</evidence>
<proteinExistence type="inferred from homology"/>
<feature type="domain" description="D-isomer specific 2-hydroxyacid dehydrogenase catalytic" evidence="5">
    <location>
        <begin position="23"/>
        <end position="326"/>
    </location>
</feature>
<dbReference type="InterPro" id="IPR006140">
    <property type="entry name" value="D-isomer_DH_NAD-bd"/>
</dbReference>
<dbReference type="GO" id="GO:0004617">
    <property type="term" value="F:phosphoglycerate dehydrogenase activity"/>
    <property type="evidence" value="ECO:0007669"/>
    <property type="project" value="UniProtKB-ARBA"/>
</dbReference>
<protein>
    <recommendedName>
        <fullName evidence="9">Hydroxyacid dehydrogenase</fullName>
    </recommendedName>
</protein>
<dbReference type="CDD" id="cd12167">
    <property type="entry name" value="2-Hacid_dh_8"/>
    <property type="match status" value="1"/>
</dbReference>
<dbReference type="PANTHER" id="PTHR42789:SF1">
    <property type="entry name" value="D-ISOMER SPECIFIC 2-HYDROXYACID DEHYDROGENASE FAMILY PROTEIN (AFU_ORTHOLOGUE AFUA_6G10090)"/>
    <property type="match status" value="1"/>
</dbReference>
<keyword evidence="2 4" id="KW-0560">Oxidoreductase</keyword>
<evidence type="ECO:0000313" key="7">
    <source>
        <dbReference type="EMBL" id="PNT96801.1"/>
    </source>
</evidence>
<dbReference type="GO" id="GO:0051287">
    <property type="term" value="F:NAD binding"/>
    <property type="evidence" value="ECO:0007669"/>
    <property type="project" value="InterPro"/>
</dbReference>
<keyword evidence="3" id="KW-0520">NAD</keyword>
<comment type="caution">
    <text evidence="7">The sequence shown here is derived from an EMBL/GenBank/DDBJ whole genome shotgun (WGS) entry which is preliminary data.</text>
</comment>
<evidence type="ECO:0008006" key="9">
    <source>
        <dbReference type="Google" id="ProtNLM"/>
    </source>
</evidence>
<dbReference type="PROSITE" id="PS00670">
    <property type="entry name" value="D_2_HYDROXYACID_DH_2"/>
    <property type="match status" value="1"/>
</dbReference>
<accession>A0A2K2FDD9</accession>
<dbReference type="Pfam" id="PF02826">
    <property type="entry name" value="2-Hacid_dh_C"/>
    <property type="match status" value="1"/>
</dbReference>
<feature type="domain" description="D-isomer specific 2-hydroxyacid dehydrogenase NAD-binding" evidence="6">
    <location>
        <begin position="122"/>
        <end position="295"/>
    </location>
</feature>
<dbReference type="AlphaFoldDB" id="A0A2K2FDD9"/>
<dbReference type="GO" id="GO:0006564">
    <property type="term" value="P:L-serine biosynthetic process"/>
    <property type="evidence" value="ECO:0007669"/>
    <property type="project" value="UniProtKB-ARBA"/>
</dbReference>
<evidence type="ECO:0000256" key="4">
    <source>
        <dbReference type="RuleBase" id="RU003719"/>
    </source>
</evidence>
<gene>
    <name evidence="7" type="ORF">CDQ84_14430</name>
</gene>
<dbReference type="Pfam" id="PF00389">
    <property type="entry name" value="2-Hacid_dh"/>
    <property type="match status" value="1"/>
</dbReference>
<evidence type="ECO:0000256" key="3">
    <source>
        <dbReference type="ARBA" id="ARBA00023027"/>
    </source>
</evidence>
<dbReference type="InterPro" id="IPR029753">
    <property type="entry name" value="D-isomer_DH_CS"/>
</dbReference>
<evidence type="ECO:0000259" key="5">
    <source>
        <dbReference type="Pfam" id="PF00389"/>
    </source>
</evidence>
<comment type="similarity">
    <text evidence="1 4">Belongs to the D-isomer specific 2-hydroxyacid dehydrogenase family.</text>
</comment>
<dbReference type="InterPro" id="IPR036291">
    <property type="entry name" value="NAD(P)-bd_dom_sf"/>
</dbReference>
<sequence length="335" mass="37089">MGEYSLKNIVFMMNAKQRKNIFKQEDIDIICRYGNTIYNTDEHDPDQERAKEIAMGANIIITSWGCPQLSKDVLDQAPDLELIIHAAGSVKGIISDEVWRRGIRVSSSAQALGIGVAETAVGFTITAIKNMWSLSANTRAGKWSEGREKVREVYGITIGVIGAGRAGTHYIKLMNNFDVRILLYDPFIDREKAAALGAEKSELDELLKESDVVSVHAPSIPETYHMINADRLAVMKDDAVLINTARGSIIDENALITELKKGRLFACIDVTDPEPPSEDHPFRSLPNVILTPHIAGAVNNGLYRIGRYVANEIRLYEKGEEMDGEVFESKINSLA</sequence>